<evidence type="ECO:0000259" key="9">
    <source>
        <dbReference type="Pfam" id="PF01514"/>
    </source>
</evidence>
<evidence type="ECO:0000313" key="10">
    <source>
        <dbReference type="EMBL" id="MCP1336805.1"/>
    </source>
</evidence>
<keyword evidence="7 8" id="KW-0449">Lipoprotein</keyword>
<reference evidence="10" key="1">
    <citation type="submission" date="2022-06" db="EMBL/GenBank/DDBJ databases">
        <title>Isolation and Genomics of Futiania mangrovii gen. nov., sp. nov., a Rare and Metabolically-versatile member in the Class Alphaproteobacteria.</title>
        <authorList>
            <person name="Liu L."/>
            <person name="Huang W.-C."/>
            <person name="Pan J."/>
            <person name="Li J."/>
            <person name="Huang Y."/>
            <person name="Du H."/>
            <person name="Liu Y."/>
            <person name="Li M."/>
        </authorList>
    </citation>
    <scope>NUCLEOTIDE SEQUENCE</scope>
    <source>
        <strain evidence="10">FT118</strain>
    </source>
</reference>
<dbReference type="Pfam" id="PF01514">
    <property type="entry name" value="YscJ_FliF"/>
    <property type="match status" value="1"/>
</dbReference>
<dbReference type="InterPro" id="IPR003282">
    <property type="entry name" value="T3SS_SctJ"/>
</dbReference>
<evidence type="ECO:0000256" key="3">
    <source>
        <dbReference type="ARBA" id="ARBA00022729"/>
    </source>
</evidence>
<dbReference type="InterPro" id="IPR006182">
    <property type="entry name" value="FliF_N_dom"/>
</dbReference>
<dbReference type="Proteomes" id="UP001055804">
    <property type="component" value="Unassembled WGS sequence"/>
</dbReference>
<keyword evidence="4 8" id="KW-0472">Membrane</keyword>
<dbReference type="EMBL" id="JAMZFT010000002">
    <property type="protein sequence ID" value="MCP1336805.1"/>
    <property type="molecule type" value="Genomic_DNA"/>
</dbReference>
<feature type="transmembrane region" description="Helical" evidence="8">
    <location>
        <begin position="241"/>
        <end position="262"/>
    </location>
</feature>
<keyword evidence="8" id="KW-0812">Transmembrane</keyword>
<name>A0A9J6PC12_9PROT</name>
<evidence type="ECO:0000256" key="2">
    <source>
        <dbReference type="ARBA" id="ARBA00009509"/>
    </source>
</evidence>
<dbReference type="RefSeq" id="WP_269332751.1">
    <property type="nucleotide sequence ID" value="NZ_JAMZFT010000002.1"/>
</dbReference>
<dbReference type="PANTHER" id="PTHR30046:SF2">
    <property type="entry name" value="YOP PROTEINS TRANSLOCATION LIPOPROTEIN J"/>
    <property type="match status" value="1"/>
</dbReference>
<dbReference type="PROSITE" id="PS51257">
    <property type="entry name" value="PROKAR_LIPOPROTEIN"/>
    <property type="match status" value="1"/>
</dbReference>
<keyword evidence="8" id="KW-1133">Transmembrane helix</keyword>
<comment type="caution">
    <text evidence="10">The sequence shown here is derived from an EMBL/GenBank/DDBJ whole genome shotgun (WGS) entry which is preliminary data.</text>
</comment>
<evidence type="ECO:0000256" key="5">
    <source>
        <dbReference type="ARBA" id="ARBA00023139"/>
    </source>
</evidence>
<protein>
    <recommendedName>
        <fullName evidence="8">Lipoprotein</fullName>
    </recommendedName>
</protein>
<gene>
    <name evidence="10" type="primary">sctJ</name>
    <name evidence="10" type="ORF">NJQ99_10330</name>
</gene>
<dbReference type="Gene3D" id="3.30.300.30">
    <property type="match status" value="1"/>
</dbReference>
<proteinExistence type="inferred from homology"/>
<evidence type="ECO:0000256" key="6">
    <source>
        <dbReference type="ARBA" id="ARBA00023237"/>
    </source>
</evidence>
<organism evidence="10 11">
    <name type="scientific">Futiania mangrovi</name>
    <dbReference type="NCBI Taxonomy" id="2959716"/>
    <lineage>
        <taxon>Bacteria</taxon>
        <taxon>Pseudomonadati</taxon>
        <taxon>Pseudomonadota</taxon>
        <taxon>Alphaproteobacteria</taxon>
        <taxon>Futianiales</taxon>
        <taxon>Futianiaceae</taxon>
        <taxon>Futiania</taxon>
    </lineage>
</organism>
<dbReference type="NCBIfam" id="TIGR02544">
    <property type="entry name" value="III_secr_YscJ"/>
    <property type="match status" value="1"/>
</dbReference>
<dbReference type="GO" id="GO:0009306">
    <property type="term" value="P:protein secretion"/>
    <property type="evidence" value="ECO:0007669"/>
    <property type="project" value="InterPro"/>
</dbReference>
<dbReference type="GO" id="GO:0009279">
    <property type="term" value="C:cell outer membrane"/>
    <property type="evidence" value="ECO:0007669"/>
    <property type="project" value="UniProtKB-SubCell"/>
</dbReference>
<sequence length="271" mass="29092">MSLRRLALVCLVLLLAGCKEDLYTGLSERDANEMVALLDRHGIAAERARQADKTYTLAVEQEQFPDAVSVLSAYGYPRREYQSLGDVFTGDNLISSPLEEKARLMFALSQELSRSISDIDGVLSARVHLVLPESSPYRLPNAPKTQASASVLIRHDRDFPMGPLVPKIKTMVANSVEGLTYETVSVVLFPVETLKPFQVPAARAPQALPAAPQAAQPALLAPGAEPMPRTAETGGDGISSVAFVLAGVIGGLLVAVAVFFLLGDRKTRRPA</sequence>
<dbReference type="InterPro" id="IPR043427">
    <property type="entry name" value="YscJ/FliF"/>
</dbReference>
<accession>A0A9J6PC12</accession>
<evidence type="ECO:0000256" key="1">
    <source>
        <dbReference type="ARBA" id="ARBA00004459"/>
    </source>
</evidence>
<evidence type="ECO:0000256" key="7">
    <source>
        <dbReference type="ARBA" id="ARBA00023288"/>
    </source>
</evidence>
<keyword evidence="3 8" id="KW-0732">Signal</keyword>
<dbReference type="AlphaFoldDB" id="A0A9J6PC12"/>
<feature type="domain" description="Flagellar M-ring N-terminal" evidence="9">
    <location>
        <begin position="21"/>
        <end position="187"/>
    </location>
</feature>
<comment type="similarity">
    <text evidence="2 8">Belongs to the YscJ lipoprotein family.</text>
</comment>
<dbReference type="PANTHER" id="PTHR30046">
    <property type="entry name" value="FLAGELLAR M-RING PROTEIN"/>
    <property type="match status" value="1"/>
</dbReference>
<comment type="subcellular location">
    <subcellularLocation>
        <location evidence="1">Cell outer membrane</location>
        <topology evidence="1">Lipid-anchor</topology>
    </subcellularLocation>
</comment>
<dbReference type="PRINTS" id="PR01338">
    <property type="entry name" value="TYPE3OMKPROT"/>
</dbReference>
<dbReference type="InterPro" id="IPR045851">
    <property type="entry name" value="AMP-bd_C_sf"/>
</dbReference>
<dbReference type="Gene3D" id="3.30.70.1530">
    <property type="entry name" value="Hypothetical protein rpa1041"/>
    <property type="match status" value="1"/>
</dbReference>
<evidence type="ECO:0000256" key="4">
    <source>
        <dbReference type="ARBA" id="ARBA00023136"/>
    </source>
</evidence>
<evidence type="ECO:0000313" key="11">
    <source>
        <dbReference type="Proteomes" id="UP001055804"/>
    </source>
</evidence>
<evidence type="ECO:0000256" key="8">
    <source>
        <dbReference type="RuleBase" id="RU364102"/>
    </source>
</evidence>
<keyword evidence="6 8" id="KW-0998">Cell outer membrane</keyword>
<keyword evidence="5 8" id="KW-0564">Palmitate</keyword>
<keyword evidence="11" id="KW-1185">Reference proteome</keyword>